<feature type="transmembrane region" description="Helical" evidence="8">
    <location>
        <begin position="222"/>
        <end position="242"/>
    </location>
</feature>
<organism evidence="10 11">
    <name type="scientific">Chrysophaeum taylorii</name>
    <dbReference type="NCBI Taxonomy" id="2483200"/>
    <lineage>
        <taxon>Eukaryota</taxon>
        <taxon>Sar</taxon>
        <taxon>Stramenopiles</taxon>
        <taxon>Ochrophyta</taxon>
        <taxon>Pelagophyceae</taxon>
        <taxon>Pelagomonadales</taxon>
        <taxon>Pelagomonadaceae</taxon>
        <taxon>Chrysophaeum</taxon>
    </lineage>
</organism>
<keyword evidence="4 8" id="KW-0812">Transmembrane</keyword>
<feature type="region of interest" description="Disordered" evidence="7">
    <location>
        <begin position="320"/>
        <end position="374"/>
    </location>
</feature>
<evidence type="ECO:0000313" key="11">
    <source>
        <dbReference type="Proteomes" id="UP001230188"/>
    </source>
</evidence>
<accession>A0AAD7UDB5</accession>
<feature type="transmembrane region" description="Helical" evidence="8">
    <location>
        <begin position="254"/>
        <end position="274"/>
    </location>
</feature>
<keyword evidence="11" id="KW-1185">Reference proteome</keyword>
<feature type="transmembrane region" description="Helical" evidence="8">
    <location>
        <begin position="93"/>
        <end position="112"/>
    </location>
</feature>
<dbReference type="Pfam" id="PF06027">
    <property type="entry name" value="SLC35F"/>
    <property type="match status" value="1"/>
</dbReference>
<proteinExistence type="inferred from homology"/>
<keyword evidence="5 8" id="KW-1133">Transmembrane helix</keyword>
<comment type="subcellular location">
    <subcellularLocation>
        <location evidence="1">Membrane</location>
        <topology evidence="1">Multi-pass membrane protein</topology>
    </subcellularLocation>
</comment>
<evidence type="ECO:0000256" key="3">
    <source>
        <dbReference type="ARBA" id="ARBA00022448"/>
    </source>
</evidence>
<evidence type="ECO:0000256" key="5">
    <source>
        <dbReference type="ARBA" id="ARBA00022989"/>
    </source>
</evidence>
<evidence type="ECO:0000256" key="8">
    <source>
        <dbReference type="SAM" id="Phobius"/>
    </source>
</evidence>
<dbReference type="InterPro" id="IPR052221">
    <property type="entry name" value="SLC35F_Transporter"/>
</dbReference>
<feature type="transmembrane region" description="Helical" evidence="8">
    <location>
        <begin position="119"/>
        <end position="137"/>
    </location>
</feature>
<evidence type="ECO:0000256" key="9">
    <source>
        <dbReference type="SAM" id="SignalP"/>
    </source>
</evidence>
<keyword evidence="9" id="KW-0732">Signal</keyword>
<sequence>MTVPWKTVAFGQLCSFLTALTGPSSAAMAARGLVAPTAQNAPAYALMAALWPAATKNTLDEVPAFKWLLLGLVDVEANTLVVLAYKYTTLTSIALLDCFAIPCCMVLSVAFLDAKYDKVHAAGALVCFLGIGLTVLSDIVPPAYGGRGHHELASNNMALGDVLALAGSALYAATNVAQEATVKRANPATLLSRLGVAGLFVSTIQAAILGEFRILEAILPTSTIAALAFVGYAITLASFYLAASHFFRIADAAAFNLSLLTSDVWAVLYTALVFRQFPPPLYFVAFACTATGVVIYHSSPPPTEVRPSFSSSSFLRRRRVASSSASSPTRIDPLLDDDDDDEHDVPATTPDTNLLKGGGRRRESGSPGNPEPQP</sequence>
<dbReference type="PANTHER" id="PTHR14233">
    <property type="entry name" value="DUF914-RELATED"/>
    <property type="match status" value="1"/>
</dbReference>
<dbReference type="PANTHER" id="PTHR14233:SF4">
    <property type="entry name" value="SOLUTE CARRIER FAMILY 35 MEMBER F2"/>
    <property type="match status" value="1"/>
</dbReference>
<keyword evidence="3" id="KW-0813">Transport</keyword>
<evidence type="ECO:0000256" key="7">
    <source>
        <dbReference type="SAM" id="MobiDB-lite"/>
    </source>
</evidence>
<dbReference type="GO" id="GO:0022857">
    <property type="term" value="F:transmembrane transporter activity"/>
    <property type="evidence" value="ECO:0007669"/>
    <property type="project" value="InterPro"/>
</dbReference>
<feature type="transmembrane region" description="Helical" evidence="8">
    <location>
        <begin position="190"/>
        <end position="210"/>
    </location>
</feature>
<feature type="transmembrane region" description="Helical" evidence="8">
    <location>
        <begin position="157"/>
        <end position="178"/>
    </location>
</feature>
<reference evidence="10" key="1">
    <citation type="submission" date="2023-01" db="EMBL/GenBank/DDBJ databases">
        <title>Metagenome sequencing of chrysophaentin producing Chrysophaeum taylorii.</title>
        <authorList>
            <person name="Davison J."/>
            <person name="Bewley C."/>
        </authorList>
    </citation>
    <scope>NUCLEOTIDE SEQUENCE</scope>
    <source>
        <strain evidence="10">NIES-1699</strain>
    </source>
</reference>
<evidence type="ECO:0000256" key="2">
    <source>
        <dbReference type="ARBA" id="ARBA00007863"/>
    </source>
</evidence>
<name>A0AAD7UDB5_9STRA</name>
<dbReference type="Proteomes" id="UP001230188">
    <property type="component" value="Unassembled WGS sequence"/>
</dbReference>
<evidence type="ECO:0000256" key="1">
    <source>
        <dbReference type="ARBA" id="ARBA00004141"/>
    </source>
</evidence>
<keyword evidence="6 8" id="KW-0472">Membrane</keyword>
<dbReference type="EMBL" id="JAQMWT010000362">
    <property type="protein sequence ID" value="KAJ8603005.1"/>
    <property type="molecule type" value="Genomic_DNA"/>
</dbReference>
<feature type="chain" id="PRO_5041975953" evidence="9">
    <location>
        <begin position="27"/>
        <end position="374"/>
    </location>
</feature>
<evidence type="ECO:0000313" key="10">
    <source>
        <dbReference type="EMBL" id="KAJ8603005.1"/>
    </source>
</evidence>
<dbReference type="SUPFAM" id="SSF103481">
    <property type="entry name" value="Multidrug resistance efflux transporter EmrE"/>
    <property type="match status" value="1"/>
</dbReference>
<feature type="signal peptide" evidence="9">
    <location>
        <begin position="1"/>
        <end position="26"/>
    </location>
</feature>
<dbReference type="InterPro" id="IPR037185">
    <property type="entry name" value="EmrE-like"/>
</dbReference>
<dbReference type="InterPro" id="IPR009262">
    <property type="entry name" value="SLC35_F1/F2/F6"/>
</dbReference>
<evidence type="ECO:0000256" key="6">
    <source>
        <dbReference type="ARBA" id="ARBA00023136"/>
    </source>
</evidence>
<evidence type="ECO:0000256" key="4">
    <source>
        <dbReference type="ARBA" id="ARBA00022692"/>
    </source>
</evidence>
<comment type="caution">
    <text evidence="10">The sequence shown here is derived from an EMBL/GenBank/DDBJ whole genome shotgun (WGS) entry which is preliminary data.</text>
</comment>
<gene>
    <name evidence="10" type="ORF">CTAYLR_001537</name>
</gene>
<feature type="compositionally biased region" description="Acidic residues" evidence="7">
    <location>
        <begin position="334"/>
        <end position="343"/>
    </location>
</feature>
<dbReference type="AlphaFoldDB" id="A0AAD7UDB5"/>
<protein>
    <submittedName>
        <fullName evidence="10">Uncharacterized protein</fullName>
    </submittedName>
</protein>
<comment type="similarity">
    <text evidence="2">Belongs to the SLC35F solute transporter family.</text>
</comment>
<dbReference type="GO" id="GO:0016020">
    <property type="term" value="C:membrane"/>
    <property type="evidence" value="ECO:0007669"/>
    <property type="project" value="UniProtKB-SubCell"/>
</dbReference>